<dbReference type="EMBL" id="CAIX01000060">
    <property type="protein sequence ID" value="CCI44035.1"/>
    <property type="molecule type" value="Genomic_DNA"/>
</dbReference>
<dbReference type="InterPro" id="IPR021067">
    <property type="entry name" value="Glycosyltransferase"/>
</dbReference>
<protein>
    <submittedName>
        <fullName evidence="2">Uncharacterized protein</fullName>
    </submittedName>
</protein>
<evidence type="ECO:0000313" key="2">
    <source>
        <dbReference type="EMBL" id="CCI44035.1"/>
    </source>
</evidence>
<reference evidence="2 3" key="1">
    <citation type="submission" date="2012-05" db="EMBL/GenBank/DDBJ databases">
        <title>Recombination and specialization in a pathogen metapopulation.</title>
        <authorList>
            <person name="Gardiner A."/>
            <person name="Kemen E."/>
            <person name="Schultz-Larsen T."/>
            <person name="MacLean D."/>
            <person name="Van Oosterhout C."/>
            <person name="Jones J.D.G."/>
        </authorList>
    </citation>
    <scope>NUCLEOTIDE SEQUENCE [LARGE SCALE GENOMIC DNA]</scope>
    <source>
        <strain evidence="2 3">Ac Nc2</strain>
    </source>
</reference>
<dbReference type="Proteomes" id="UP000053237">
    <property type="component" value="Unassembled WGS sequence"/>
</dbReference>
<comment type="caution">
    <text evidence="2">The sequence shown here is derived from an EMBL/GenBank/DDBJ whole genome shotgun (WGS) entry which is preliminary data.</text>
</comment>
<feature type="chain" id="PRO_5001529445" evidence="1">
    <location>
        <begin position="19"/>
        <end position="365"/>
    </location>
</feature>
<keyword evidence="1" id="KW-0732">Signal</keyword>
<dbReference type="PANTHER" id="PTHR34496:SF6">
    <property type="entry name" value="GLYCOSYLTRANSFERASE 2-LIKE DOMAIN-CONTAINING PROTEIN"/>
    <property type="match status" value="1"/>
</dbReference>
<dbReference type="PANTHER" id="PTHR34496">
    <property type="entry name" value="GLCNAC TRANSFERASE-RELATED"/>
    <property type="match status" value="1"/>
</dbReference>
<name>A0A024GBX7_9STRA</name>
<dbReference type="AlphaFoldDB" id="A0A024GBX7"/>
<dbReference type="Pfam" id="PF11397">
    <property type="entry name" value="GlcNAc"/>
    <property type="match status" value="1"/>
</dbReference>
<evidence type="ECO:0000313" key="3">
    <source>
        <dbReference type="Proteomes" id="UP000053237"/>
    </source>
</evidence>
<feature type="signal peptide" evidence="1">
    <location>
        <begin position="1"/>
        <end position="18"/>
    </location>
</feature>
<gene>
    <name evidence="2" type="ORF">BN9_048190</name>
</gene>
<keyword evidence="3" id="KW-1185">Reference proteome</keyword>
<evidence type="ECO:0000256" key="1">
    <source>
        <dbReference type="SAM" id="SignalP"/>
    </source>
</evidence>
<accession>A0A024GBX7</accession>
<proteinExistence type="predicted"/>
<dbReference type="OrthoDB" id="61578at2759"/>
<dbReference type="InParanoid" id="A0A024GBX7"/>
<sequence>MAMILRVFILLTLYPLKALTDAIKKSEIGQLGKDWKIRIVMTNTVDATTCANTIYDAFKLASNPHRIYLNIHDEVHRQKINRCIQFFCRMYRTECHSLLRSKRISATFRYLSGALGHTARRHVAEARLSTSPEKNNFVLSVDSNIVFSKHWDVVLLKNWLLTGNDMAILSVAPKAVELREVLHSKSLLHCSAHIETSYSLAVVEYNSPILRRNANPSKFPVLQSQYSEKFLFAPLSAILNVPSDPYIGHASAGYEFARASRFWTSGFDFYAPTEDILFARYNAHNLKVSRSSRSLTESSYRRIRQLHGIWSGPFLESSRYWLGKKRSVRLWYQFARIDPNASYDESTKNQFVCCDEDLKYVHYEE</sequence>
<organism evidence="2 3">
    <name type="scientific">Albugo candida</name>
    <dbReference type="NCBI Taxonomy" id="65357"/>
    <lineage>
        <taxon>Eukaryota</taxon>
        <taxon>Sar</taxon>
        <taxon>Stramenopiles</taxon>
        <taxon>Oomycota</taxon>
        <taxon>Peronosporomycetes</taxon>
        <taxon>Albuginales</taxon>
        <taxon>Albuginaceae</taxon>
        <taxon>Albugo</taxon>
    </lineage>
</organism>